<evidence type="ECO:0000256" key="4">
    <source>
        <dbReference type="ARBA" id="ARBA00022989"/>
    </source>
</evidence>
<sequence>MSVAASEAQQTPPEQKKGFELPGWAEKILIPAIVLLIAIVLPLIPSIGENAALMQQMAVALAYVVMALGLNIIVGFAGLLDLGYVAFFAFGAFAVGWFASGHFAYVNNEQGIHLLVGGNTVNLPGIHFNFLIVLVIAVILTTIAGMIIGLPTLRLRGDYIAIVTLAFGEIIGRLAVNLDGTTILGGTPVTAGRQGISPVDRIDLPFLDPFTVLDKKPWFYFALFLVVLVLFVNFRLRDSRMGRAWVALREDEIAAVAMGVPAVKTKLMAYGAGAAFGGLSGAYLASLLNTVNADQFQFSFSILVLAMVILGGLGSIWGVVIGAIVLSILNNWLIPDVINDLPSNVGLEFDMTQITFAIYGFLLLLMMILRPQGLLPERRHQMELTEHAETTDETLYTARS</sequence>
<dbReference type="PANTHER" id="PTHR30482:SF10">
    <property type="entry name" value="HIGH-AFFINITY BRANCHED-CHAIN AMINO ACID TRANSPORT PROTEIN BRAE"/>
    <property type="match status" value="1"/>
</dbReference>
<feature type="transmembrane region" description="Helical" evidence="6">
    <location>
        <begin position="218"/>
        <end position="236"/>
    </location>
</feature>
<dbReference type="CDD" id="cd06581">
    <property type="entry name" value="TM_PBP1_LivM_like"/>
    <property type="match status" value="1"/>
</dbReference>
<evidence type="ECO:0000256" key="5">
    <source>
        <dbReference type="ARBA" id="ARBA00023136"/>
    </source>
</evidence>
<protein>
    <submittedName>
        <fullName evidence="7">Branched-chain amino acid ABC transporter permease</fullName>
    </submittedName>
</protein>
<evidence type="ECO:0000313" key="8">
    <source>
        <dbReference type="Proteomes" id="UP001147700"/>
    </source>
</evidence>
<evidence type="ECO:0000256" key="6">
    <source>
        <dbReference type="SAM" id="Phobius"/>
    </source>
</evidence>
<feature type="transmembrane region" description="Helical" evidence="6">
    <location>
        <begin position="28"/>
        <end position="48"/>
    </location>
</feature>
<reference evidence="7" key="1">
    <citation type="submission" date="2022-10" db="EMBL/GenBank/DDBJ databases">
        <title>The WGS of Solirubrobacter sp. CPCC 204708.</title>
        <authorList>
            <person name="Jiang Z."/>
        </authorList>
    </citation>
    <scope>NUCLEOTIDE SEQUENCE</scope>
    <source>
        <strain evidence="7">CPCC 204708</strain>
    </source>
</reference>
<proteinExistence type="predicted"/>
<dbReference type="EMBL" id="JAPCID010000058">
    <property type="protein sequence ID" value="MDA0141517.1"/>
    <property type="molecule type" value="Genomic_DNA"/>
</dbReference>
<feature type="transmembrane region" description="Helical" evidence="6">
    <location>
        <begin position="300"/>
        <end position="329"/>
    </location>
</feature>
<dbReference type="InterPro" id="IPR001851">
    <property type="entry name" value="ABC_transp_permease"/>
</dbReference>
<keyword evidence="3 6" id="KW-0812">Transmembrane</keyword>
<accession>A0ABT4RSG4</accession>
<organism evidence="7 8">
    <name type="scientific">Solirubrobacter deserti</name>
    <dbReference type="NCBI Taxonomy" id="2282478"/>
    <lineage>
        <taxon>Bacteria</taxon>
        <taxon>Bacillati</taxon>
        <taxon>Actinomycetota</taxon>
        <taxon>Thermoleophilia</taxon>
        <taxon>Solirubrobacterales</taxon>
        <taxon>Solirubrobacteraceae</taxon>
        <taxon>Solirubrobacter</taxon>
    </lineage>
</organism>
<keyword evidence="8" id="KW-1185">Reference proteome</keyword>
<name>A0ABT4RSG4_9ACTN</name>
<keyword evidence="4 6" id="KW-1133">Transmembrane helix</keyword>
<dbReference type="Proteomes" id="UP001147700">
    <property type="component" value="Unassembled WGS sequence"/>
</dbReference>
<feature type="transmembrane region" description="Helical" evidence="6">
    <location>
        <begin position="128"/>
        <end position="153"/>
    </location>
</feature>
<dbReference type="RefSeq" id="WP_202953923.1">
    <property type="nucleotide sequence ID" value="NZ_JAPCID010000058.1"/>
</dbReference>
<feature type="transmembrane region" description="Helical" evidence="6">
    <location>
        <begin position="349"/>
        <end position="369"/>
    </location>
</feature>
<dbReference type="InterPro" id="IPR043428">
    <property type="entry name" value="LivM-like"/>
</dbReference>
<feature type="transmembrane region" description="Helical" evidence="6">
    <location>
        <begin position="267"/>
        <end position="288"/>
    </location>
</feature>
<dbReference type="Pfam" id="PF02653">
    <property type="entry name" value="BPD_transp_2"/>
    <property type="match status" value="1"/>
</dbReference>
<comment type="subcellular location">
    <subcellularLocation>
        <location evidence="1">Cell membrane</location>
        <topology evidence="1">Multi-pass membrane protein</topology>
    </subcellularLocation>
</comment>
<evidence type="ECO:0000313" key="7">
    <source>
        <dbReference type="EMBL" id="MDA0141517.1"/>
    </source>
</evidence>
<keyword evidence="5 6" id="KW-0472">Membrane</keyword>
<keyword evidence="2" id="KW-1003">Cell membrane</keyword>
<evidence type="ECO:0000256" key="1">
    <source>
        <dbReference type="ARBA" id="ARBA00004651"/>
    </source>
</evidence>
<comment type="caution">
    <text evidence="7">The sequence shown here is derived from an EMBL/GenBank/DDBJ whole genome shotgun (WGS) entry which is preliminary data.</text>
</comment>
<evidence type="ECO:0000256" key="2">
    <source>
        <dbReference type="ARBA" id="ARBA00022475"/>
    </source>
</evidence>
<feature type="transmembrane region" description="Helical" evidence="6">
    <location>
        <begin position="60"/>
        <end position="80"/>
    </location>
</feature>
<feature type="transmembrane region" description="Helical" evidence="6">
    <location>
        <begin position="86"/>
        <end position="107"/>
    </location>
</feature>
<dbReference type="PANTHER" id="PTHR30482">
    <property type="entry name" value="HIGH-AFFINITY BRANCHED-CHAIN AMINO ACID TRANSPORT SYSTEM PERMEASE"/>
    <property type="match status" value="1"/>
</dbReference>
<evidence type="ECO:0000256" key="3">
    <source>
        <dbReference type="ARBA" id="ARBA00022692"/>
    </source>
</evidence>
<gene>
    <name evidence="7" type="ORF">OJ962_28750</name>
</gene>